<feature type="binding site" evidence="6">
    <location>
        <position position="140"/>
    </location>
    <ligand>
        <name>[4Fe-4S] cluster</name>
        <dbReference type="ChEBI" id="CHEBI:49883"/>
        <label>3</label>
    </ligand>
</feature>
<accession>A0A557R0K9</accession>
<dbReference type="PANTHER" id="PTHR43687:SF4">
    <property type="entry name" value="BLR5484 PROTEIN"/>
    <property type="match status" value="1"/>
</dbReference>
<dbReference type="PROSITE" id="PS51379">
    <property type="entry name" value="4FE4S_FER_2"/>
    <property type="match status" value="3"/>
</dbReference>
<evidence type="ECO:0000256" key="4">
    <source>
        <dbReference type="ARBA" id="ARBA00023004"/>
    </source>
</evidence>
<dbReference type="HAMAP" id="MF_02201">
    <property type="entry name" value="NapF"/>
    <property type="match status" value="1"/>
</dbReference>
<evidence type="ECO:0000256" key="3">
    <source>
        <dbReference type="ARBA" id="ARBA00022737"/>
    </source>
</evidence>
<evidence type="ECO:0000259" key="7">
    <source>
        <dbReference type="PROSITE" id="PS51379"/>
    </source>
</evidence>
<dbReference type="Pfam" id="PF13187">
    <property type="entry name" value="Fer4_9"/>
    <property type="match status" value="1"/>
</dbReference>
<protein>
    <recommendedName>
        <fullName evidence="6">Ferredoxin-type protein NapF</fullName>
    </recommendedName>
</protein>
<keyword evidence="6" id="KW-0963">Cytoplasm</keyword>
<dbReference type="AlphaFoldDB" id="A0A557R0K9"/>
<feature type="binding site" evidence="6">
    <location>
        <position position="73"/>
    </location>
    <ligand>
        <name>[4Fe-4S] cluster</name>
        <dbReference type="ChEBI" id="CHEBI:49883"/>
        <label>2</label>
    </ligand>
</feature>
<dbReference type="GO" id="GO:0005737">
    <property type="term" value="C:cytoplasm"/>
    <property type="evidence" value="ECO:0007669"/>
    <property type="project" value="UniProtKB-SubCell"/>
</dbReference>
<dbReference type="CDD" id="cd10564">
    <property type="entry name" value="NapF_like"/>
    <property type="match status" value="1"/>
</dbReference>
<dbReference type="NCBIfam" id="TIGR00402">
    <property type="entry name" value="napF"/>
    <property type="match status" value="1"/>
</dbReference>
<dbReference type="OrthoDB" id="9808559at2"/>
<comment type="cofactor">
    <cofactor evidence="6">
        <name>[4Fe-4S] cluster</name>
        <dbReference type="ChEBI" id="CHEBI:49883"/>
    </cofactor>
</comment>
<gene>
    <name evidence="6 8" type="primary">napF</name>
    <name evidence="8" type="ORF">FHP91_03220</name>
</gene>
<dbReference type="RefSeq" id="WP_144308217.1">
    <property type="nucleotide sequence ID" value="NZ_VMNK01000003.1"/>
</dbReference>
<proteinExistence type="inferred from homology"/>
<feature type="binding site" evidence="6">
    <location>
        <position position="77"/>
    </location>
    <ligand>
        <name>[4Fe-4S] cluster</name>
        <dbReference type="ChEBI" id="CHEBI:49883"/>
        <label>2</label>
    </ligand>
</feature>
<evidence type="ECO:0000256" key="5">
    <source>
        <dbReference type="ARBA" id="ARBA00023014"/>
    </source>
</evidence>
<organism evidence="8 9">
    <name type="scientific">Denitromonas halophila</name>
    <dbReference type="NCBI Taxonomy" id="1629404"/>
    <lineage>
        <taxon>Bacteria</taxon>
        <taxon>Pseudomonadati</taxon>
        <taxon>Pseudomonadota</taxon>
        <taxon>Betaproteobacteria</taxon>
        <taxon>Rhodocyclales</taxon>
        <taxon>Zoogloeaceae</taxon>
        <taxon>Denitromonas</taxon>
    </lineage>
</organism>
<evidence type="ECO:0000256" key="6">
    <source>
        <dbReference type="HAMAP-Rule" id="MF_02201"/>
    </source>
</evidence>
<feature type="binding site" evidence="6">
    <location>
        <position position="45"/>
    </location>
    <ligand>
        <name>[4Fe-4S] cluster</name>
        <dbReference type="ChEBI" id="CHEBI:49883"/>
        <label>1</label>
    </ligand>
</feature>
<comment type="subunit">
    <text evidence="6">Interacts with the cytoplasmic NapA precursor.</text>
</comment>
<dbReference type="Proteomes" id="UP000319502">
    <property type="component" value="Unassembled WGS sequence"/>
</dbReference>
<comment type="similarity">
    <text evidence="6">Belongs to the NapF family.</text>
</comment>
<keyword evidence="9" id="KW-1185">Reference proteome</keyword>
<keyword evidence="1 6" id="KW-0004">4Fe-4S</keyword>
<dbReference type="InterPro" id="IPR004496">
    <property type="entry name" value="NapF"/>
</dbReference>
<feature type="binding site" evidence="6">
    <location>
        <position position="35"/>
    </location>
    <ligand>
        <name>[4Fe-4S] cluster</name>
        <dbReference type="ChEBI" id="CHEBI:49883"/>
        <label>1</label>
    </ligand>
</feature>
<evidence type="ECO:0000313" key="8">
    <source>
        <dbReference type="EMBL" id="TVO58688.1"/>
    </source>
</evidence>
<feature type="binding site" evidence="6">
    <location>
        <position position="143"/>
    </location>
    <ligand>
        <name>[4Fe-4S] cluster</name>
        <dbReference type="ChEBI" id="CHEBI:49883"/>
        <label>3</label>
    </ligand>
</feature>
<name>A0A557R0K9_9RHOO</name>
<dbReference type="InterPro" id="IPR017900">
    <property type="entry name" value="4Fe4S_Fe_S_CS"/>
</dbReference>
<feature type="domain" description="4Fe-4S ferredoxin-type" evidence="7">
    <location>
        <begin position="131"/>
        <end position="160"/>
    </location>
</feature>
<evidence type="ECO:0000256" key="2">
    <source>
        <dbReference type="ARBA" id="ARBA00022723"/>
    </source>
</evidence>
<feature type="domain" description="4Fe-4S ferredoxin-type" evidence="7">
    <location>
        <begin position="56"/>
        <end position="87"/>
    </location>
</feature>
<dbReference type="GO" id="GO:0046872">
    <property type="term" value="F:metal ion binding"/>
    <property type="evidence" value="ECO:0007669"/>
    <property type="project" value="UniProtKB-KW"/>
</dbReference>
<dbReference type="Pfam" id="PF12838">
    <property type="entry name" value="Fer4_7"/>
    <property type="match status" value="1"/>
</dbReference>
<sequence length="165" mass="17315">MDVARRGFLRGRFRQVAAEPRPPWALAEADFIPLCSRCDDCVAACPTRVVRVGDGGYPTIDFSLGECTFCGDCAAACETGAIRREAGAPAWAMKAHLGEACVARKGVECRICGENCEAGAIRFRPALGGISRPEMNEGTCTGCGACVAPCPVGAIAVSNPMESQR</sequence>
<comment type="function">
    <text evidence="6">Could be involved in the maturation of NapA, the catalytic subunit of the periplasmic nitrate reductase, before its export into the periplasm.</text>
</comment>
<evidence type="ECO:0000313" key="9">
    <source>
        <dbReference type="Proteomes" id="UP000319502"/>
    </source>
</evidence>
<dbReference type="GO" id="GO:0051539">
    <property type="term" value="F:4 iron, 4 sulfur cluster binding"/>
    <property type="evidence" value="ECO:0007669"/>
    <property type="project" value="UniProtKB-UniRule"/>
</dbReference>
<comment type="caution">
    <text evidence="8">The sequence shown here is derived from an EMBL/GenBank/DDBJ whole genome shotgun (WGS) entry which is preliminary data.</text>
</comment>
<keyword evidence="2 6" id="KW-0479">Metal-binding</keyword>
<dbReference type="PROSITE" id="PS00198">
    <property type="entry name" value="4FE4S_FER_1"/>
    <property type="match status" value="2"/>
</dbReference>
<feature type="domain" description="4Fe-4S ferredoxin-type" evidence="7">
    <location>
        <begin position="25"/>
        <end position="55"/>
    </location>
</feature>
<comment type="subcellular location">
    <subcellularLocation>
        <location evidence="6">Cytoplasm</location>
    </subcellularLocation>
</comment>
<dbReference type="SUPFAM" id="SSF54862">
    <property type="entry name" value="4Fe-4S ferredoxins"/>
    <property type="match status" value="1"/>
</dbReference>
<dbReference type="Gene3D" id="3.30.70.20">
    <property type="match status" value="2"/>
</dbReference>
<keyword evidence="3 6" id="KW-0677">Repeat</keyword>
<dbReference type="InterPro" id="IPR050572">
    <property type="entry name" value="Fe-S_Ferredoxin"/>
</dbReference>
<feature type="binding site" evidence="6">
    <location>
        <position position="67"/>
    </location>
    <ligand>
        <name>[4Fe-4S] cluster</name>
        <dbReference type="ChEBI" id="CHEBI:49883"/>
        <label>2</label>
    </ligand>
</feature>
<reference evidence="8 9" key="1">
    <citation type="submission" date="2019-07" db="EMBL/GenBank/DDBJ databases">
        <title>The pathways for chlorine oxyanion respiration interact through the shared metabolite chlorate.</title>
        <authorList>
            <person name="Barnum T.P."/>
            <person name="Cheng Y."/>
            <person name="Hill K.A."/>
            <person name="Lucas L.N."/>
            <person name="Carlson H.K."/>
            <person name="Coates J.D."/>
        </authorList>
    </citation>
    <scope>NUCLEOTIDE SEQUENCE [LARGE SCALE GENOMIC DNA]</scope>
    <source>
        <strain evidence="8 9">SFB-3</strain>
    </source>
</reference>
<dbReference type="InterPro" id="IPR017896">
    <property type="entry name" value="4Fe4S_Fe-S-bd"/>
</dbReference>
<feature type="binding site" evidence="6">
    <location>
        <position position="146"/>
    </location>
    <ligand>
        <name>[4Fe-4S] cluster</name>
        <dbReference type="ChEBI" id="CHEBI:49883"/>
        <label>3</label>
    </ligand>
</feature>
<keyword evidence="5 6" id="KW-0411">Iron-sulfur</keyword>
<feature type="binding site" evidence="6">
    <location>
        <position position="70"/>
    </location>
    <ligand>
        <name>[4Fe-4S] cluster</name>
        <dbReference type="ChEBI" id="CHEBI:49883"/>
        <label>2</label>
    </ligand>
</feature>
<evidence type="ECO:0000256" key="1">
    <source>
        <dbReference type="ARBA" id="ARBA00022485"/>
    </source>
</evidence>
<feature type="binding site" evidence="6">
    <location>
        <position position="41"/>
    </location>
    <ligand>
        <name>[4Fe-4S] cluster</name>
        <dbReference type="ChEBI" id="CHEBI:49883"/>
        <label>1</label>
    </ligand>
</feature>
<feature type="binding site" evidence="6">
    <location>
        <position position="150"/>
    </location>
    <ligand>
        <name>[4Fe-4S] cluster</name>
        <dbReference type="ChEBI" id="CHEBI:49883"/>
        <label>3</label>
    </ligand>
</feature>
<dbReference type="EMBL" id="VMNK01000003">
    <property type="protein sequence ID" value="TVO58688.1"/>
    <property type="molecule type" value="Genomic_DNA"/>
</dbReference>
<feature type="binding site" evidence="6">
    <location>
        <position position="38"/>
    </location>
    <ligand>
        <name>[4Fe-4S] cluster</name>
        <dbReference type="ChEBI" id="CHEBI:49883"/>
        <label>1</label>
    </ligand>
</feature>
<dbReference type="PANTHER" id="PTHR43687">
    <property type="entry name" value="ADENYLYLSULFATE REDUCTASE, BETA SUBUNIT"/>
    <property type="match status" value="1"/>
</dbReference>
<keyword evidence="4 6" id="KW-0408">Iron</keyword>